<name>A0A0F9C6F0_9ZZZZ</name>
<evidence type="ECO:0000313" key="1">
    <source>
        <dbReference type="EMBL" id="KKK98029.1"/>
    </source>
</evidence>
<comment type="caution">
    <text evidence="1">The sequence shown here is derived from an EMBL/GenBank/DDBJ whole genome shotgun (WGS) entry which is preliminary data.</text>
</comment>
<gene>
    <name evidence="1" type="ORF">LCGC14_2646850</name>
</gene>
<accession>A0A0F9C6F0</accession>
<dbReference type="AlphaFoldDB" id="A0A0F9C6F0"/>
<reference evidence="1" key="1">
    <citation type="journal article" date="2015" name="Nature">
        <title>Complex archaea that bridge the gap between prokaryotes and eukaryotes.</title>
        <authorList>
            <person name="Spang A."/>
            <person name="Saw J.H."/>
            <person name="Jorgensen S.L."/>
            <person name="Zaremba-Niedzwiedzka K."/>
            <person name="Martijn J."/>
            <person name="Lind A.E."/>
            <person name="van Eijk R."/>
            <person name="Schleper C."/>
            <person name="Guy L."/>
            <person name="Ettema T.J."/>
        </authorList>
    </citation>
    <scope>NUCLEOTIDE SEQUENCE</scope>
</reference>
<feature type="non-terminal residue" evidence="1">
    <location>
        <position position="1"/>
    </location>
</feature>
<protein>
    <submittedName>
        <fullName evidence="1">Uncharacterized protein</fullName>
    </submittedName>
</protein>
<proteinExistence type="predicted"/>
<sequence>YEDISESTTMVVAISTNGGVTWPYSQSQILGTGNEKRKDADYYFIVPGQFFRFRVSNGSSDKTFKLLGLEIEYQDSGEHWDTA</sequence>
<organism evidence="1">
    <name type="scientific">marine sediment metagenome</name>
    <dbReference type="NCBI Taxonomy" id="412755"/>
    <lineage>
        <taxon>unclassified sequences</taxon>
        <taxon>metagenomes</taxon>
        <taxon>ecological metagenomes</taxon>
    </lineage>
</organism>
<dbReference type="EMBL" id="LAZR01045791">
    <property type="protein sequence ID" value="KKK98029.1"/>
    <property type="molecule type" value="Genomic_DNA"/>
</dbReference>